<evidence type="ECO:0000313" key="3">
    <source>
        <dbReference type="EMBL" id="MEK9501668.1"/>
    </source>
</evidence>
<dbReference type="RefSeq" id="WP_405282447.1">
    <property type="nucleotide sequence ID" value="NZ_CP144380.1"/>
</dbReference>
<keyword evidence="2" id="KW-1133">Transmembrane helix</keyword>
<dbReference type="Proteomes" id="UP001484239">
    <property type="component" value="Unassembled WGS sequence"/>
</dbReference>
<feature type="transmembrane region" description="Helical" evidence="2">
    <location>
        <begin position="159"/>
        <end position="184"/>
    </location>
</feature>
<comment type="caution">
    <text evidence="3">The sequence shown here is derived from an EMBL/GenBank/DDBJ whole genome shotgun (WGS) entry which is preliminary data.</text>
</comment>
<evidence type="ECO:0000313" key="4">
    <source>
        <dbReference type="Proteomes" id="UP001484239"/>
    </source>
</evidence>
<feature type="transmembrane region" description="Helical" evidence="2">
    <location>
        <begin position="190"/>
        <end position="212"/>
    </location>
</feature>
<keyword evidence="2" id="KW-0812">Transmembrane</keyword>
<evidence type="ECO:0000256" key="2">
    <source>
        <dbReference type="SAM" id="Phobius"/>
    </source>
</evidence>
<evidence type="ECO:0000256" key="1">
    <source>
        <dbReference type="SAM" id="MobiDB-lite"/>
    </source>
</evidence>
<proteinExistence type="predicted"/>
<feature type="region of interest" description="Disordered" evidence="1">
    <location>
        <begin position="1"/>
        <end position="38"/>
    </location>
</feature>
<feature type="compositionally biased region" description="Basic and acidic residues" evidence="1">
    <location>
        <begin position="9"/>
        <end position="24"/>
    </location>
</feature>
<gene>
    <name evidence="3" type="ORF">WI372_11815</name>
</gene>
<keyword evidence="4" id="KW-1185">Reference proteome</keyword>
<accession>A0ABU9EC16</accession>
<name>A0ABU9EC16_9BACT</name>
<protein>
    <submittedName>
        <fullName evidence="3">Uncharacterized protein</fullName>
    </submittedName>
</protein>
<dbReference type="EMBL" id="JBBHLI010000006">
    <property type="protein sequence ID" value="MEK9501668.1"/>
    <property type="molecule type" value="Genomic_DNA"/>
</dbReference>
<sequence>MSQLPAPRRYGEEEVSRLLKRATELQRAQPTSPEPSGLTLEELEEIALEAGIDPALLRRAADELDTVATPLDDLGSTLAGAPTRIVLERVLDHEVPATAFGPLVPIIQVAAEAPGQASQVGRSLTWHSHNPSNPRTLQVVVTVHRGQTTIRIEERYGGLVGAIFGGVMGGVGGGVGMGLGGALAGITGSAALAVAFPVGVLAASYGISRFAFQRIVRRRHRVARALMESIVEQLASSRSLPPGTGEGG</sequence>
<keyword evidence="2" id="KW-0472">Membrane</keyword>
<reference evidence="3 4" key="1">
    <citation type="submission" date="2024-02" db="EMBL/GenBank/DDBJ databases">
        <title>A novel Gemmatimonadota bacterium.</title>
        <authorList>
            <person name="Du Z.-J."/>
            <person name="Ye Y.-Q."/>
        </authorList>
    </citation>
    <scope>NUCLEOTIDE SEQUENCE [LARGE SCALE GENOMIC DNA]</scope>
    <source>
        <strain evidence="3 4">DH-20</strain>
    </source>
</reference>
<organism evidence="3 4">
    <name type="scientific">Gaopeijia maritima</name>
    <dbReference type="NCBI Taxonomy" id="3119007"/>
    <lineage>
        <taxon>Bacteria</taxon>
        <taxon>Pseudomonadati</taxon>
        <taxon>Gemmatimonadota</taxon>
        <taxon>Longimicrobiia</taxon>
        <taxon>Gaopeijiales</taxon>
        <taxon>Gaopeijiaceae</taxon>
        <taxon>Gaopeijia</taxon>
    </lineage>
</organism>